<feature type="transmembrane region" description="Helical" evidence="4">
    <location>
        <begin position="252"/>
        <end position="269"/>
    </location>
</feature>
<dbReference type="PROSITE" id="PS50850">
    <property type="entry name" value="MFS"/>
    <property type="match status" value="1"/>
</dbReference>
<dbReference type="Pfam" id="PF07690">
    <property type="entry name" value="MFS_1"/>
    <property type="match status" value="1"/>
</dbReference>
<evidence type="ECO:0000256" key="3">
    <source>
        <dbReference type="ARBA" id="ARBA00023136"/>
    </source>
</evidence>
<feature type="transmembrane region" description="Helical" evidence="4">
    <location>
        <begin position="281"/>
        <end position="300"/>
    </location>
</feature>
<dbReference type="InterPro" id="IPR020846">
    <property type="entry name" value="MFS_dom"/>
</dbReference>
<dbReference type="InterPro" id="IPR053160">
    <property type="entry name" value="MFS_DHA3_Transporter"/>
</dbReference>
<evidence type="ECO:0000256" key="4">
    <source>
        <dbReference type="SAM" id="Phobius"/>
    </source>
</evidence>
<proteinExistence type="predicted"/>
<feature type="domain" description="Major facilitator superfamily (MFS) profile" evidence="5">
    <location>
        <begin position="1"/>
        <end position="392"/>
    </location>
</feature>
<evidence type="ECO:0000313" key="6">
    <source>
        <dbReference type="EMBL" id="OGM54500.1"/>
    </source>
</evidence>
<feature type="transmembrane region" description="Helical" evidence="4">
    <location>
        <begin position="338"/>
        <end position="361"/>
    </location>
</feature>
<dbReference type="InterPro" id="IPR011701">
    <property type="entry name" value="MFS"/>
</dbReference>
<feature type="transmembrane region" description="Helical" evidence="4">
    <location>
        <begin position="12"/>
        <end position="33"/>
    </location>
</feature>
<keyword evidence="2 4" id="KW-1133">Transmembrane helix</keyword>
<dbReference type="AlphaFoldDB" id="A0A1F8AS96"/>
<feature type="transmembrane region" description="Helical" evidence="4">
    <location>
        <begin position="74"/>
        <end position="91"/>
    </location>
</feature>
<comment type="caution">
    <text evidence="6">The sequence shown here is derived from an EMBL/GenBank/DDBJ whole genome shotgun (WGS) entry which is preliminary data.</text>
</comment>
<sequence length="396" mass="44409">MTSILKENRNILVFYILSACMNFFFLASNWIYFWTKFMTYGQLGWIDALGFGFALFLEIPSGAIADLLGKKKTIQVGLIAGTIGAFMISGANNLTTIFIGWLMVQIAYAFYSGAGEALAYDTLVQLKRENEYDVVITKSKTIETYTTAFATFFGGFMYEFWFRLPHYAWGFGFLLGAISAFWLFEPKVDTIKFSFKTYFEQLFIGAKELFSVSLRKYVVFILILLGVYYLYSWGFIRPAIATSFGFYAKEQSIIIGLLTLISAFAIRLVPKLREKISDMGGLVILSLMMAIGFFAAAFPIGYWGVFVLLTIAIAGKLADPWISVVINREIPSKYRATTLSTAAFITRLPYVLIAVVAGSSIQAGKLSIFNLWVAGAILLGIFLSFFLYKLRKVKAL</sequence>
<gene>
    <name evidence="6" type="ORF">A3E44_00355</name>
</gene>
<dbReference type="Gene3D" id="1.20.1250.20">
    <property type="entry name" value="MFS general substrate transporter like domains"/>
    <property type="match status" value="1"/>
</dbReference>
<feature type="transmembrane region" description="Helical" evidence="4">
    <location>
        <begin position="45"/>
        <end position="67"/>
    </location>
</feature>
<accession>A0A1F8AS96</accession>
<dbReference type="PANTHER" id="PTHR23530">
    <property type="entry name" value="TRANSPORT PROTEIN-RELATED"/>
    <property type="match status" value="1"/>
</dbReference>
<evidence type="ECO:0000259" key="5">
    <source>
        <dbReference type="PROSITE" id="PS50850"/>
    </source>
</evidence>
<protein>
    <recommendedName>
        <fullName evidence="5">Major facilitator superfamily (MFS) profile domain-containing protein</fullName>
    </recommendedName>
</protein>
<feature type="transmembrane region" description="Helical" evidence="4">
    <location>
        <begin position="217"/>
        <end position="240"/>
    </location>
</feature>
<organism evidence="6 7">
    <name type="scientific">Candidatus Woesebacteria bacterium RIFCSPHIGHO2_12_FULL_41_24</name>
    <dbReference type="NCBI Taxonomy" id="1802510"/>
    <lineage>
        <taxon>Bacteria</taxon>
        <taxon>Candidatus Woeseibacteriota</taxon>
    </lineage>
</organism>
<dbReference type="SUPFAM" id="SSF103473">
    <property type="entry name" value="MFS general substrate transporter"/>
    <property type="match status" value="1"/>
</dbReference>
<evidence type="ECO:0000256" key="1">
    <source>
        <dbReference type="ARBA" id="ARBA00022692"/>
    </source>
</evidence>
<dbReference type="Proteomes" id="UP000178603">
    <property type="component" value="Unassembled WGS sequence"/>
</dbReference>
<dbReference type="InterPro" id="IPR036259">
    <property type="entry name" value="MFS_trans_sf"/>
</dbReference>
<reference evidence="6 7" key="1">
    <citation type="journal article" date="2016" name="Nat. Commun.">
        <title>Thousands of microbial genomes shed light on interconnected biogeochemical processes in an aquifer system.</title>
        <authorList>
            <person name="Anantharaman K."/>
            <person name="Brown C.T."/>
            <person name="Hug L.A."/>
            <person name="Sharon I."/>
            <person name="Castelle C.J."/>
            <person name="Probst A.J."/>
            <person name="Thomas B.C."/>
            <person name="Singh A."/>
            <person name="Wilkins M.J."/>
            <person name="Karaoz U."/>
            <person name="Brodie E.L."/>
            <person name="Williams K.H."/>
            <person name="Hubbard S.S."/>
            <person name="Banfield J.F."/>
        </authorList>
    </citation>
    <scope>NUCLEOTIDE SEQUENCE [LARGE SCALE GENOMIC DNA]</scope>
</reference>
<evidence type="ECO:0000313" key="7">
    <source>
        <dbReference type="Proteomes" id="UP000178603"/>
    </source>
</evidence>
<keyword evidence="3 4" id="KW-0472">Membrane</keyword>
<feature type="transmembrane region" description="Helical" evidence="4">
    <location>
        <begin position="306"/>
        <end position="326"/>
    </location>
</feature>
<keyword evidence="1 4" id="KW-0812">Transmembrane</keyword>
<feature type="transmembrane region" description="Helical" evidence="4">
    <location>
        <begin position="167"/>
        <end position="184"/>
    </location>
</feature>
<feature type="transmembrane region" description="Helical" evidence="4">
    <location>
        <begin position="367"/>
        <end position="388"/>
    </location>
</feature>
<dbReference type="GO" id="GO:0022857">
    <property type="term" value="F:transmembrane transporter activity"/>
    <property type="evidence" value="ECO:0007669"/>
    <property type="project" value="InterPro"/>
</dbReference>
<dbReference type="EMBL" id="MGGW01000014">
    <property type="protein sequence ID" value="OGM54500.1"/>
    <property type="molecule type" value="Genomic_DNA"/>
</dbReference>
<name>A0A1F8AS96_9BACT</name>
<evidence type="ECO:0000256" key="2">
    <source>
        <dbReference type="ARBA" id="ARBA00022989"/>
    </source>
</evidence>
<dbReference type="PROSITE" id="PS51257">
    <property type="entry name" value="PROKAR_LIPOPROTEIN"/>
    <property type="match status" value="1"/>
</dbReference>
<dbReference type="PANTHER" id="PTHR23530:SF1">
    <property type="entry name" value="PERMEASE, MAJOR FACILITATOR SUPERFAMILY-RELATED"/>
    <property type="match status" value="1"/>
</dbReference>